<evidence type="ECO:0000259" key="1">
    <source>
        <dbReference type="Pfam" id="PF18962"/>
    </source>
</evidence>
<reference evidence="4" key="1">
    <citation type="journal article" date="2019" name="Int. J. Syst. Evol. Microbiol.">
        <title>The Global Catalogue of Microorganisms (GCM) 10K type strain sequencing project: providing services to taxonomists for standard genome sequencing and annotation.</title>
        <authorList>
            <consortium name="The Broad Institute Genomics Platform"/>
            <consortium name="The Broad Institute Genome Sequencing Center for Infectious Disease"/>
            <person name="Wu L."/>
            <person name="Ma J."/>
        </authorList>
    </citation>
    <scope>NUCLEOTIDE SEQUENCE [LARGE SCALE GENOMIC DNA]</scope>
    <source>
        <strain evidence="4">CGMCC 4.7393</strain>
    </source>
</reference>
<dbReference type="PANTHER" id="PTHR47199:SF2">
    <property type="entry name" value="PHOTOSYSTEM II STABILITY_ASSEMBLY FACTOR HCF136, CHLOROPLASTIC"/>
    <property type="match status" value="1"/>
</dbReference>
<name>A0ABW2DF51_9BACT</name>
<dbReference type="Pfam" id="PF25852">
    <property type="entry name" value="DUF6242_C"/>
    <property type="match status" value="1"/>
</dbReference>
<dbReference type="InterPro" id="IPR015943">
    <property type="entry name" value="WD40/YVTN_repeat-like_dom_sf"/>
</dbReference>
<dbReference type="SUPFAM" id="SSF110296">
    <property type="entry name" value="Oligoxyloglucan reducing end-specific cellobiohydrolase"/>
    <property type="match status" value="1"/>
</dbReference>
<dbReference type="Pfam" id="PF18962">
    <property type="entry name" value="Por_Secre_tail"/>
    <property type="match status" value="1"/>
</dbReference>
<protein>
    <submittedName>
        <fullName evidence="3">T9SS type A sorting domain-containing protein</fullName>
    </submittedName>
</protein>
<feature type="domain" description="Secretion system C-terminal sorting" evidence="1">
    <location>
        <begin position="377"/>
        <end position="448"/>
    </location>
</feature>
<sequence>MKKNYTKFSQSIKILIASLLLLSWQGILNTGLVMAQGTTTHSWVEKTTGAPPQVRTLYAVNENVVWGLTNGVSGFVKTTDGGETWETGQIDGLSNSGTGNISAVSATEAFAAVYPNGAGATSGIYHTTDGGQTWSKQPTASYSDPASFPNFVTFFDGTNGVAGGDALNGYFEIYTTSNLGQTWTRVPNANMPAALAGEWGFINSFIDNGNSVWFGTNKGRIFRSTDKGLNWTVSTLLPNNSTVSAMAFSDNGTGFAVGVEDGSGRMFSARTSDGGENWSAFVAEEPAGLYVNSIAYVPGTASTFVITGAAAGKNGSAVSTDGGANWTMIDQGVAHSEVVFVNPTTGWTGGPGVMYKFSGAFASVTGIEDELDGRLSVYPNPSTTEFTVELSTSAKSARVVLYNMNGQPVLNQVLQGPSQTLSVGHLPKGVYVLNLVENQTVIKRKVVVQ</sequence>
<dbReference type="Proteomes" id="UP001596405">
    <property type="component" value="Unassembled WGS sequence"/>
</dbReference>
<keyword evidence="4" id="KW-1185">Reference proteome</keyword>
<gene>
    <name evidence="3" type="ORF">ACFQHR_02545</name>
</gene>
<dbReference type="RefSeq" id="WP_066625310.1">
    <property type="nucleotide sequence ID" value="NZ_JBHSYQ010000003.1"/>
</dbReference>
<dbReference type="EMBL" id="JBHSYQ010000003">
    <property type="protein sequence ID" value="MFC6996482.1"/>
    <property type="molecule type" value="Genomic_DNA"/>
</dbReference>
<evidence type="ECO:0000313" key="4">
    <source>
        <dbReference type="Proteomes" id="UP001596405"/>
    </source>
</evidence>
<feature type="domain" description="DUF6242" evidence="2">
    <location>
        <begin position="31"/>
        <end position="214"/>
    </location>
</feature>
<evidence type="ECO:0000313" key="3">
    <source>
        <dbReference type="EMBL" id="MFC6996482.1"/>
    </source>
</evidence>
<comment type="caution">
    <text evidence="3">The sequence shown here is derived from an EMBL/GenBank/DDBJ whole genome shotgun (WGS) entry which is preliminary data.</text>
</comment>
<dbReference type="CDD" id="cd15482">
    <property type="entry name" value="Sialidase_non-viral"/>
    <property type="match status" value="2"/>
</dbReference>
<dbReference type="PANTHER" id="PTHR47199">
    <property type="entry name" value="PHOTOSYSTEM II STABILITY/ASSEMBLY FACTOR HCF136, CHLOROPLASTIC"/>
    <property type="match status" value="1"/>
</dbReference>
<dbReference type="Gene3D" id="2.130.10.10">
    <property type="entry name" value="YVTN repeat-like/Quinoprotein amine dehydrogenase"/>
    <property type="match status" value="2"/>
</dbReference>
<proteinExistence type="predicted"/>
<organism evidence="3 4">
    <name type="scientific">Rufibacter roseus</name>
    <dbReference type="NCBI Taxonomy" id="1567108"/>
    <lineage>
        <taxon>Bacteria</taxon>
        <taxon>Pseudomonadati</taxon>
        <taxon>Bacteroidota</taxon>
        <taxon>Cytophagia</taxon>
        <taxon>Cytophagales</taxon>
        <taxon>Hymenobacteraceae</taxon>
        <taxon>Rufibacter</taxon>
    </lineage>
</organism>
<accession>A0ABW2DF51</accession>
<dbReference type="InterPro" id="IPR026444">
    <property type="entry name" value="Secre_tail"/>
</dbReference>
<dbReference type="InterPro" id="IPR058667">
    <property type="entry name" value="DUF6242_C"/>
</dbReference>
<evidence type="ECO:0000259" key="2">
    <source>
        <dbReference type="Pfam" id="PF25852"/>
    </source>
</evidence>
<dbReference type="NCBIfam" id="TIGR04183">
    <property type="entry name" value="Por_Secre_tail"/>
    <property type="match status" value="1"/>
</dbReference>